<evidence type="ECO:0000259" key="5">
    <source>
        <dbReference type="PROSITE" id="PS50931"/>
    </source>
</evidence>
<dbReference type="EMBL" id="JBBHLD010000005">
    <property type="protein sequence ID" value="MEJ5904603.1"/>
    <property type="molecule type" value="Genomic_DNA"/>
</dbReference>
<dbReference type="SUPFAM" id="SSF46785">
    <property type="entry name" value="Winged helix' DNA-binding domain"/>
    <property type="match status" value="1"/>
</dbReference>
<comment type="similarity">
    <text evidence="1">Belongs to the LysR transcriptional regulatory family.</text>
</comment>
<accession>A0ABU8R403</accession>
<evidence type="ECO:0000256" key="3">
    <source>
        <dbReference type="ARBA" id="ARBA00023125"/>
    </source>
</evidence>
<gene>
    <name evidence="6" type="ORF">V7V80_07925</name>
</gene>
<comment type="caution">
    <text evidence="6">The sequence shown here is derived from an EMBL/GenBank/DDBJ whole genome shotgun (WGS) entry which is preliminary data.</text>
</comment>
<dbReference type="PRINTS" id="PR00039">
    <property type="entry name" value="HTHLYSR"/>
</dbReference>
<dbReference type="InterPro" id="IPR050950">
    <property type="entry name" value="HTH-type_LysR_regulators"/>
</dbReference>
<keyword evidence="7" id="KW-1185">Reference proteome</keyword>
<proteinExistence type="inferred from homology"/>
<dbReference type="Pfam" id="PF03466">
    <property type="entry name" value="LysR_substrate"/>
    <property type="match status" value="1"/>
</dbReference>
<keyword evidence="4" id="KW-0804">Transcription</keyword>
<keyword evidence="3" id="KW-0238">DNA-binding</keyword>
<dbReference type="PANTHER" id="PTHR30419">
    <property type="entry name" value="HTH-TYPE TRANSCRIPTIONAL REGULATOR YBHD"/>
    <property type="match status" value="1"/>
</dbReference>
<dbReference type="Gene3D" id="1.10.10.10">
    <property type="entry name" value="Winged helix-like DNA-binding domain superfamily/Winged helix DNA-binding domain"/>
    <property type="match status" value="1"/>
</dbReference>
<evidence type="ECO:0000256" key="2">
    <source>
        <dbReference type="ARBA" id="ARBA00023015"/>
    </source>
</evidence>
<dbReference type="InterPro" id="IPR005119">
    <property type="entry name" value="LysR_subst-bd"/>
</dbReference>
<evidence type="ECO:0000313" key="6">
    <source>
        <dbReference type="EMBL" id="MEJ5904603.1"/>
    </source>
</evidence>
<organism evidence="6 7">
    <name type="scientific">Pseudomonas kermanshahensis</name>
    <dbReference type="NCBI Taxonomy" id="2745482"/>
    <lineage>
        <taxon>Bacteria</taxon>
        <taxon>Pseudomonadati</taxon>
        <taxon>Pseudomonadota</taxon>
        <taxon>Gammaproteobacteria</taxon>
        <taxon>Pseudomonadales</taxon>
        <taxon>Pseudomonadaceae</taxon>
        <taxon>Pseudomonas</taxon>
    </lineage>
</organism>
<feature type="domain" description="HTH lysR-type" evidence="5">
    <location>
        <begin position="14"/>
        <end position="71"/>
    </location>
</feature>
<evidence type="ECO:0000313" key="7">
    <source>
        <dbReference type="Proteomes" id="UP001377692"/>
    </source>
</evidence>
<name>A0ABU8R403_9PSED</name>
<evidence type="ECO:0000256" key="1">
    <source>
        <dbReference type="ARBA" id="ARBA00009437"/>
    </source>
</evidence>
<protein>
    <submittedName>
        <fullName evidence="6">LysR family transcriptional regulator</fullName>
    </submittedName>
</protein>
<dbReference type="InterPro" id="IPR036388">
    <property type="entry name" value="WH-like_DNA-bd_sf"/>
</dbReference>
<dbReference type="Proteomes" id="UP001377692">
    <property type="component" value="Unassembled WGS sequence"/>
</dbReference>
<keyword evidence="2" id="KW-0805">Transcription regulation</keyword>
<dbReference type="PANTHER" id="PTHR30419:SF8">
    <property type="entry name" value="NITROGEN ASSIMILATION TRANSCRIPTIONAL ACTIVATOR-RELATED"/>
    <property type="match status" value="1"/>
</dbReference>
<dbReference type="Gene3D" id="3.40.190.290">
    <property type="match status" value="1"/>
</dbReference>
<dbReference type="SUPFAM" id="SSF53850">
    <property type="entry name" value="Periplasmic binding protein-like II"/>
    <property type="match status" value="1"/>
</dbReference>
<reference evidence="6 7" key="1">
    <citation type="submission" date="2024-02" db="EMBL/GenBank/DDBJ databases">
        <title>Identification of pathogenicity and growth-promoting functions of Pseudomonas putida variants.</title>
        <authorList>
            <person name="Sun J."/>
        </authorList>
    </citation>
    <scope>NUCLEOTIDE SEQUENCE [LARGE SCALE GENOMIC DNA]</scope>
    <source>
        <strain evidence="6 7">A04</strain>
    </source>
</reference>
<dbReference type="RefSeq" id="WP_339549100.1">
    <property type="nucleotide sequence ID" value="NZ_JBBHLD010000005.1"/>
</dbReference>
<dbReference type="PROSITE" id="PS50931">
    <property type="entry name" value="HTH_LYSR"/>
    <property type="match status" value="1"/>
</dbReference>
<dbReference type="InterPro" id="IPR000847">
    <property type="entry name" value="LysR_HTH_N"/>
</dbReference>
<evidence type="ECO:0000256" key="4">
    <source>
        <dbReference type="ARBA" id="ARBA00023163"/>
    </source>
</evidence>
<sequence>MPSDITHSSFCNWVRYKHLVLIDTLARTRNMHATATRMNLSQPALSKMLRDLEEQFGFALFERLPRSMPPTELGEYVVRYAQGVLGDSQQFVDQVNRLRKGGHGFIRVGGIFAATPVVLPQAIAAIKARSPLLSIEVVEHSSDHLLAMLEQNKLDIMIGRFTEERFSQLFDYQSLEPEPFSLVVNSRHPLNALASTPVEALGEWPWVLYPVGTPIRNRLEQAFRVAGIATPADSVETISMPMFLQLLQSGPMIAMLPRSMVAAQLSSGQFKELQSPLHLPALEYGIVTRKDEPLTPSAHAFVEILLDFAQQRRTAQGTTSD</sequence>
<dbReference type="InterPro" id="IPR036390">
    <property type="entry name" value="WH_DNA-bd_sf"/>
</dbReference>
<dbReference type="Pfam" id="PF00126">
    <property type="entry name" value="HTH_1"/>
    <property type="match status" value="1"/>
</dbReference>